<name>A0A183A324_9TREM</name>
<organism evidence="3">
    <name type="scientific">Echinostoma caproni</name>
    <dbReference type="NCBI Taxonomy" id="27848"/>
    <lineage>
        <taxon>Eukaryota</taxon>
        <taxon>Metazoa</taxon>
        <taxon>Spiralia</taxon>
        <taxon>Lophotrochozoa</taxon>
        <taxon>Platyhelminthes</taxon>
        <taxon>Trematoda</taxon>
        <taxon>Digenea</taxon>
        <taxon>Plagiorchiida</taxon>
        <taxon>Echinostomata</taxon>
        <taxon>Echinostomatoidea</taxon>
        <taxon>Echinostomatidae</taxon>
        <taxon>Echinostoma</taxon>
    </lineage>
</organism>
<dbReference type="Proteomes" id="UP000272942">
    <property type="component" value="Unassembled WGS sequence"/>
</dbReference>
<accession>A0A183A324</accession>
<sequence>MRPIYADKWLNWKKQTEKYLVMRMKMKPAEMKMRRKMVRTMRMKKVATNEGRVCRSIVLLNN</sequence>
<proteinExistence type="predicted"/>
<reference evidence="3" key="1">
    <citation type="submission" date="2016-06" db="UniProtKB">
        <authorList>
            <consortium name="WormBaseParasite"/>
        </authorList>
    </citation>
    <scope>IDENTIFICATION</scope>
</reference>
<dbReference type="EMBL" id="UZAN01008021">
    <property type="protein sequence ID" value="VDP37410.1"/>
    <property type="molecule type" value="Genomic_DNA"/>
</dbReference>
<evidence type="ECO:0000313" key="2">
    <source>
        <dbReference type="Proteomes" id="UP000272942"/>
    </source>
</evidence>
<evidence type="ECO:0000313" key="3">
    <source>
        <dbReference type="WBParaSite" id="ECPE_0000135901-mRNA-1"/>
    </source>
</evidence>
<gene>
    <name evidence="1" type="ORF">ECPE_LOCUS1359</name>
</gene>
<dbReference type="AlphaFoldDB" id="A0A183A324"/>
<dbReference type="WBParaSite" id="ECPE_0000135901-mRNA-1">
    <property type="protein sequence ID" value="ECPE_0000135901-mRNA-1"/>
    <property type="gene ID" value="ECPE_0000135901"/>
</dbReference>
<protein>
    <submittedName>
        <fullName evidence="3">Ovule protein</fullName>
    </submittedName>
</protein>
<reference evidence="1 2" key="2">
    <citation type="submission" date="2018-11" db="EMBL/GenBank/DDBJ databases">
        <authorList>
            <consortium name="Pathogen Informatics"/>
        </authorList>
    </citation>
    <scope>NUCLEOTIDE SEQUENCE [LARGE SCALE GENOMIC DNA]</scope>
    <source>
        <strain evidence="1 2">Egypt</strain>
    </source>
</reference>
<evidence type="ECO:0000313" key="1">
    <source>
        <dbReference type="EMBL" id="VDP37410.1"/>
    </source>
</evidence>
<keyword evidence="2" id="KW-1185">Reference proteome</keyword>